<evidence type="ECO:0000313" key="48">
    <source>
        <dbReference type="EMBL" id="KKH78452.1"/>
    </source>
</evidence>
<evidence type="ECO:0000313" key="100">
    <source>
        <dbReference type="Proteomes" id="UP000034692"/>
    </source>
</evidence>
<evidence type="ECO:0000313" key="95">
    <source>
        <dbReference type="Proteomes" id="UP000034597"/>
    </source>
</evidence>
<dbReference type="EMBL" id="JJQM01000151">
    <property type="protein sequence ID" value="KKH52046.1"/>
    <property type="molecule type" value="Genomic_DNA"/>
</dbReference>
<dbReference type="EMBL" id="JJPS01000156">
    <property type="protein sequence ID" value="KKG87937.1"/>
    <property type="molecule type" value="Genomic_DNA"/>
</dbReference>
<dbReference type="Proteomes" id="UP000034578">
    <property type="component" value="Unassembled WGS sequence"/>
</dbReference>
<evidence type="ECO:0000313" key="82">
    <source>
        <dbReference type="Proteomes" id="UP000034279"/>
    </source>
</evidence>
<evidence type="ECO:0000313" key="46">
    <source>
        <dbReference type="EMBL" id="KKH66364.1"/>
    </source>
</evidence>
<evidence type="ECO:0000313" key="64">
    <source>
        <dbReference type="Proteomes" id="UP000033933"/>
    </source>
</evidence>
<dbReference type="EMBL" id="JJOR01000020">
    <property type="protein sequence ID" value="KKG08153.1"/>
    <property type="molecule type" value="Genomic_DNA"/>
</dbReference>
<dbReference type="Proteomes" id="UP000034468">
    <property type="component" value="Unassembled WGS sequence"/>
</dbReference>
<evidence type="ECO:0000313" key="41">
    <source>
        <dbReference type="EMBL" id="KKH52046.1"/>
    </source>
</evidence>
<evidence type="ECO:0000313" key="110">
    <source>
        <dbReference type="Proteomes" id="UP000034944"/>
    </source>
</evidence>
<dbReference type="Proteomes" id="UP000034921">
    <property type="component" value="Unassembled WGS sequence"/>
</dbReference>
<evidence type="ECO:0000313" key="86">
    <source>
        <dbReference type="Proteomes" id="UP000034399"/>
    </source>
</evidence>
<dbReference type="EMBL" id="JJQO01000105">
    <property type="protein sequence ID" value="KKH66364.1"/>
    <property type="molecule type" value="Genomic_DNA"/>
</dbReference>
<evidence type="ECO:0000313" key="32">
    <source>
        <dbReference type="EMBL" id="KKH20182.1"/>
    </source>
</evidence>
<dbReference type="EMBL" id="JJQI01000062">
    <property type="protein sequence ID" value="KKH39562.1"/>
    <property type="molecule type" value="Genomic_DNA"/>
</dbReference>
<dbReference type="EMBL" id="JJPG01000008">
    <property type="protein sequence ID" value="KKG56293.1"/>
    <property type="molecule type" value="Genomic_DNA"/>
</dbReference>
<proteinExistence type="predicted"/>
<dbReference type="EMBL" id="JJPX01000115">
    <property type="protein sequence ID" value="KKH08410.1"/>
    <property type="molecule type" value="Genomic_DNA"/>
</dbReference>
<dbReference type="EMBL" id="JJQZ01000037">
    <property type="protein sequence ID" value="KKH98436.1"/>
    <property type="molecule type" value="Genomic_DNA"/>
</dbReference>
<dbReference type="Proteomes" id="UP000034021">
    <property type="component" value="Unassembled WGS sequence"/>
</dbReference>
<dbReference type="EMBL" id="JJQU01000263">
    <property type="protein sequence ID" value="KKH79358.1"/>
    <property type="molecule type" value="Genomic_DNA"/>
</dbReference>
<evidence type="ECO:0000313" key="27">
    <source>
        <dbReference type="EMBL" id="KKH03932.1"/>
    </source>
</evidence>
<evidence type="ECO:0000313" key="75">
    <source>
        <dbReference type="Proteomes" id="UP000034188"/>
    </source>
</evidence>
<evidence type="ECO:0000313" key="51">
    <source>
        <dbReference type="EMBL" id="KKH84386.1"/>
    </source>
</evidence>
<dbReference type="Proteomes" id="UP000034842">
    <property type="component" value="Unassembled WGS sequence"/>
</dbReference>
<evidence type="ECO:0000313" key="56">
    <source>
        <dbReference type="EMBL" id="KKI02285.1"/>
    </source>
</evidence>
<dbReference type="Proteomes" id="UP000033814">
    <property type="component" value="Unassembled WGS sequence"/>
</dbReference>
<evidence type="ECO:0000313" key="103">
    <source>
        <dbReference type="Proteomes" id="UP000034817"/>
    </source>
</evidence>
<evidence type="ECO:0000313" key="47">
    <source>
        <dbReference type="EMBL" id="KKH71980.1"/>
    </source>
</evidence>
<dbReference type="EMBL" id="JJQX01000236">
    <property type="protein sequence ID" value="KKH88750.1"/>
    <property type="molecule type" value="Genomic_DNA"/>
</dbReference>
<dbReference type="EMBL" id="JJPI01000045">
    <property type="protein sequence ID" value="KKG56028.1"/>
    <property type="molecule type" value="Genomic_DNA"/>
</dbReference>
<evidence type="ECO:0000313" key="57">
    <source>
        <dbReference type="EMBL" id="QCR15936.1"/>
    </source>
</evidence>
<evidence type="ECO:0000313" key="79">
    <source>
        <dbReference type="Proteomes" id="UP000034243"/>
    </source>
</evidence>
<dbReference type="Proteomes" id="UP000034672">
    <property type="component" value="Unassembled WGS sequence"/>
</dbReference>
<evidence type="ECO:0000313" key="53">
    <source>
        <dbReference type="EMBL" id="KKH88750.1"/>
    </source>
</evidence>
<evidence type="ECO:0000313" key="12">
    <source>
        <dbReference type="EMBL" id="KKG56028.1"/>
    </source>
</evidence>
<evidence type="ECO:0000313" key="54">
    <source>
        <dbReference type="EMBL" id="KKH98436.1"/>
    </source>
</evidence>
<evidence type="ECO:0000313" key="43">
    <source>
        <dbReference type="EMBL" id="KKH57875.1"/>
    </source>
</evidence>
<evidence type="ECO:0000313" key="73">
    <source>
        <dbReference type="Proteomes" id="UP000034151"/>
    </source>
</evidence>
<dbReference type="Proteomes" id="UP000034657">
    <property type="component" value="Unassembled WGS sequence"/>
</dbReference>
<evidence type="ECO:0000313" key="77">
    <source>
        <dbReference type="Proteomes" id="UP000034227"/>
    </source>
</evidence>
<dbReference type="EMBL" id="JJPF01000132">
    <property type="protein sequence ID" value="KKG39628.1"/>
    <property type="molecule type" value="Genomic_DNA"/>
</dbReference>
<dbReference type="EMBL" id="JJPK01000101">
    <property type="protein sequence ID" value="KKG59540.1"/>
    <property type="molecule type" value="Genomic_DNA"/>
</dbReference>
<evidence type="ECO:0000313" key="111">
    <source>
        <dbReference type="Proteomes" id="UP000034950"/>
    </source>
</evidence>
<evidence type="ECO:0000313" key="52">
    <source>
        <dbReference type="EMBL" id="KKH88086.1"/>
    </source>
</evidence>
<dbReference type="EMBL" id="JJPM01000158">
    <property type="protein sequence ID" value="KKG74960.1"/>
    <property type="molecule type" value="Genomic_DNA"/>
</dbReference>
<keyword evidence="94" id="KW-1185">Reference proteome</keyword>
<evidence type="ECO:0000313" key="98">
    <source>
        <dbReference type="Proteomes" id="UP000034668"/>
    </source>
</evidence>
<dbReference type="EMBL" id="JJQQ01000124">
    <property type="protein sequence ID" value="KKH65387.1"/>
    <property type="molecule type" value="Genomic_DNA"/>
</dbReference>
<evidence type="ECO:0000313" key="94">
    <source>
        <dbReference type="Proteomes" id="UP000034578"/>
    </source>
</evidence>
<dbReference type="EMBL" id="JJPA01000117">
    <property type="protein sequence ID" value="KKG33027.1"/>
    <property type="molecule type" value="Genomic_DNA"/>
</dbReference>
<sequence>MFVSSSNLISGYCPVTIGQTQEESNIPLPKNEIQNLNMPGKLKIYVAVFSVYKIDVCKYNLYYL</sequence>
<evidence type="ECO:0000313" key="28">
    <source>
        <dbReference type="EMBL" id="KKH06434.1"/>
    </source>
</evidence>
<evidence type="ECO:0000313" key="76">
    <source>
        <dbReference type="Proteomes" id="UP000034195"/>
    </source>
</evidence>
<evidence type="ECO:0000313" key="104">
    <source>
        <dbReference type="Proteomes" id="UP000034820"/>
    </source>
</evidence>
<evidence type="ECO:0000313" key="68">
    <source>
        <dbReference type="Proteomes" id="UP000034040"/>
    </source>
</evidence>
<evidence type="ECO:0000313" key="85">
    <source>
        <dbReference type="Proteomes" id="UP000034387"/>
    </source>
</evidence>
<dbReference type="EMBL" id="JJPR01000027">
    <property type="protein sequence ID" value="KKG89440.1"/>
    <property type="molecule type" value="Genomic_DNA"/>
</dbReference>
<evidence type="ECO:0000313" key="59">
    <source>
        <dbReference type="Proteomes" id="UP000033835"/>
    </source>
</evidence>
<dbReference type="EMBL" id="JJOS01000035">
    <property type="protein sequence ID" value="KKG04460.1"/>
    <property type="molecule type" value="Genomic_DNA"/>
</dbReference>
<dbReference type="Proteomes" id="UP000034047">
    <property type="component" value="Unassembled WGS sequence"/>
</dbReference>
<evidence type="ECO:0000313" key="89">
    <source>
        <dbReference type="Proteomes" id="UP000034450"/>
    </source>
</evidence>
<evidence type="ECO:0000313" key="81">
    <source>
        <dbReference type="Proteomes" id="UP000034259"/>
    </source>
</evidence>
<evidence type="ECO:0000313" key="5">
    <source>
        <dbReference type="EMBL" id="KKG29403.1"/>
    </source>
</evidence>
<evidence type="ECO:0000313" key="65">
    <source>
        <dbReference type="Proteomes" id="UP000033987"/>
    </source>
</evidence>
<evidence type="ECO:0000313" key="45">
    <source>
        <dbReference type="EMBL" id="KKH65387.1"/>
    </source>
</evidence>
<evidence type="ECO:0000313" key="92">
    <source>
        <dbReference type="Proteomes" id="UP000034566"/>
    </source>
</evidence>
<dbReference type="Proteomes" id="UP000034577">
    <property type="component" value="Unassembled WGS sequence"/>
</dbReference>
<dbReference type="Proteomes" id="UP000034338">
    <property type="component" value="Unassembled WGS sequence"/>
</dbReference>
<evidence type="ECO:0000313" key="1">
    <source>
        <dbReference type="EMBL" id="KKG02720.1"/>
    </source>
</evidence>
<evidence type="ECO:0000313" key="62">
    <source>
        <dbReference type="Proteomes" id="UP000033885"/>
    </source>
</evidence>
<evidence type="ECO:0000313" key="39">
    <source>
        <dbReference type="EMBL" id="KKH40923.1"/>
    </source>
</evidence>
<dbReference type="EMBL" id="JJRB01000117">
    <property type="protein sequence ID" value="KKI01699.1"/>
    <property type="molecule type" value="Genomic_DNA"/>
</dbReference>
<dbReference type="Proteomes" id="UP000034074">
    <property type="component" value="Unassembled WGS sequence"/>
</dbReference>
<evidence type="ECO:0000313" key="23">
    <source>
        <dbReference type="EMBL" id="KKG89440.1"/>
    </source>
</evidence>
<dbReference type="EMBL" id="JJQV01000049">
    <property type="protein sequence ID" value="KKH84386.1"/>
    <property type="molecule type" value="Genomic_DNA"/>
</dbReference>
<evidence type="ECO:0000313" key="67">
    <source>
        <dbReference type="Proteomes" id="UP000034021"/>
    </source>
</evidence>
<dbReference type="Proteomes" id="UP000034243">
    <property type="component" value="Unassembled WGS sequence"/>
</dbReference>
<evidence type="ECO:0000313" key="3">
    <source>
        <dbReference type="EMBL" id="KKG08153.1"/>
    </source>
</evidence>
<dbReference type="Proteomes" id="UP000034253">
    <property type="component" value="Unassembled WGS sequence"/>
</dbReference>
<dbReference type="EMBL" id="JJPT01000038">
    <property type="protein sequence ID" value="KKG93676.1"/>
    <property type="molecule type" value="Genomic_DNA"/>
</dbReference>
<evidence type="ECO:0000313" key="63">
    <source>
        <dbReference type="Proteomes" id="UP000033889"/>
    </source>
</evidence>
<evidence type="ECO:0000313" key="80">
    <source>
        <dbReference type="Proteomes" id="UP000034253"/>
    </source>
</evidence>
<evidence type="ECO:0000313" key="14">
    <source>
        <dbReference type="EMBL" id="KKG59540.1"/>
    </source>
</evidence>
<dbReference type="EMBL" id="JJQP01000310">
    <property type="protein sequence ID" value="KKH60695.1"/>
    <property type="molecule type" value="Genomic_DNA"/>
</dbReference>
<evidence type="ECO:0000313" key="93">
    <source>
        <dbReference type="Proteomes" id="UP000034577"/>
    </source>
</evidence>
<dbReference type="EMBL" id="JJQF01000016">
    <property type="protein sequence ID" value="KKH34221.1"/>
    <property type="molecule type" value="Genomic_DNA"/>
</dbReference>
<evidence type="ECO:0000313" key="26">
    <source>
        <dbReference type="EMBL" id="KKH00267.1"/>
    </source>
</evidence>
<dbReference type="EMBL" id="JJOU01000210">
    <property type="protein sequence ID" value="KKG08834.1"/>
    <property type="molecule type" value="Genomic_DNA"/>
</dbReference>
<name>A0A0F8Q3J5_METMZ</name>
<evidence type="ECO:0000313" key="60">
    <source>
        <dbReference type="Proteomes" id="UP000033864"/>
    </source>
</evidence>
<evidence type="ECO:0000313" key="16">
    <source>
        <dbReference type="EMBL" id="KKG65859.1"/>
    </source>
</evidence>
<evidence type="ECO:0000313" key="37">
    <source>
        <dbReference type="EMBL" id="KKH37176.1"/>
    </source>
</evidence>
<dbReference type="EMBL" id="JJPH01000042">
    <property type="protein sequence ID" value="KKG54117.1"/>
    <property type="molecule type" value="Genomic_DNA"/>
</dbReference>
<dbReference type="PATRIC" id="fig|2209.39.peg.2598"/>
<dbReference type="EMBL" id="JJQE01000136">
    <property type="protein sequence ID" value="KKH25923.1"/>
    <property type="molecule type" value="Genomic_DNA"/>
</dbReference>
<evidence type="ECO:0000313" key="72">
    <source>
        <dbReference type="Proteomes" id="UP000034142"/>
    </source>
</evidence>
<evidence type="ECO:0000313" key="42">
    <source>
        <dbReference type="EMBL" id="KKH55668.1"/>
    </source>
</evidence>
<evidence type="ECO:0000313" key="83">
    <source>
        <dbReference type="Proteomes" id="UP000034298"/>
    </source>
</evidence>
<evidence type="ECO:0000313" key="2">
    <source>
        <dbReference type="EMBL" id="KKG04460.1"/>
    </source>
</evidence>
<evidence type="ECO:0000313" key="20">
    <source>
        <dbReference type="EMBL" id="KKG80364.1"/>
    </source>
</evidence>
<evidence type="ECO:0000313" key="84">
    <source>
        <dbReference type="Proteomes" id="UP000034338"/>
    </source>
</evidence>
<evidence type="ECO:0000313" key="49">
    <source>
        <dbReference type="EMBL" id="KKH79358.1"/>
    </source>
</evidence>
<dbReference type="Proteomes" id="UP000034152">
    <property type="component" value="Unassembled WGS sequence"/>
</dbReference>
<dbReference type="Proteomes" id="UP000034259">
    <property type="component" value="Unassembled WGS sequence"/>
</dbReference>
<dbReference type="EMBL" id="JJQG01000046">
    <property type="protein sequence ID" value="KKH40923.1"/>
    <property type="molecule type" value="Genomic_DNA"/>
</dbReference>
<evidence type="ECO:0000313" key="105">
    <source>
        <dbReference type="Proteomes" id="UP000034842"/>
    </source>
</evidence>
<dbReference type="EMBL" id="JJQD01000069">
    <property type="protein sequence ID" value="KKH30027.1"/>
    <property type="molecule type" value="Genomic_DNA"/>
</dbReference>
<evidence type="ECO:0000313" key="38">
    <source>
        <dbReference type="EMBL" id="KKH39562.1"/>
    </source>
</evidence>
<evidence type="ECO:0000313" key="71">
    <source>
        <dbReference type="Proteomes" id="UP000034074"/>
    </source>
</evidence>
<dbReference type="Proteomes" id="UP000033933">
    <property type="component" value="Unassembled WGS sequence"/>
</dbReference>
<evidence type="ECO:0000313" key="66">
    <source>
        <dbReference type="Proteomes" id="UP000034001"/>
    </source>
</evidence>
<dbReference type="Proteomes" id="UP000033889">
    <property type="component" value="Unassembled WGS sequence"/>
</dbReference>
<dbReference type="Proteomes" id="UP000034872">
    <property type="component" value="Unassembled WGS sequence"/>
</dbReference>
<evidence type="ECO:0000313" key="96">
    <source>
        <dbReference type="Proteomes" id="UP000034657"/>
    </source>
</evidence>
<evidence type="ECO:0000313" key="30">
    <source>
        <dbReference type="EMBL" id="KKH08410.1"/>
    </source>
</evidence>
<dbReference type="EMBL" id="JJPL01000146">
    <property type="protein sequence ID" value="KKG60050.1"/>
    <property type="molecule type" value="Genomic_DNA"/>
</dbReference>
<dbReference type="Proteomes" id="UP000034566">
    <property type="component" value="Unassembled WGS sequence"/>
</dbReference>
<dbReference type="Proteomes" id="UP000034668">
    <property type="component" value="Unassembled WGS sequence"/>
</dbReference>
<evidence type="ECO:0000313" key="18">
    <source>
        <dbReference type="EMBL" id="KKG74960.1"/>
    </source>
</evidence>
<dbReference type="Proteomes" id="UP000034001">
    <property type="component" value="Unassembled WGS sequence"/>
</dbReference>
<evidence type="ECO:0000313" key="15">
    <source>
        <dbReference type="EMBL" id="KKG60050.1"/>
    </source>
</evidence>
<dbReference type="Proteomes" id="UP000034820">
    <property type="component" value="Unassembled WGS sequence"/>
</dbReference>
<dbReference type="Proteomes" id="UP000034040">
    <property type="component" value="Unassembled WGS sequence"/>
</dbReference>
<dbReference type="EMBL" id="JJPU01000171">
    <property type="protein sequence ID" value="KKG93013.1"/>
    <property type="molecule type" value="Genomic_DNA"/>
</dbReference>
<evidence type="ECO:0000313" key="108">
    <source>
        <dbReference type="Proteomes" id="UP000034925"/>
    </source>
</evidence>
<dbReference type="EMBL" id="JJPY01000102">
    <property type="protein sequence ID" value="KKH06434.1"/>
    <property type="molecule type" value="Genomic_DNA"/>
</dbReference>
<evidence type="ECO:0000313" key="11">
    <source>
        <dbReference type="EMBL" id="KKG54117.1"/>
    </source>
</evidence>
<dbReference type="Proteomes" id="UP000033878">
    <property type="component" value="Unassembled WGS sequence"/>
</dbReference>
<evidence type="ECO:0000313" key="88">
    <source>
        <dbReference type="Proteomes" id="UP000034424"/>
    </source>
</evidence>
<dbReference type="Proteomes" id="UP000034279">
    <property type="component" value="Unassembled WGS sequence"/>
</dbReference>
<dbReference type="EMBL" id="JJPP01000065">
    <property type="protein sequence ID" value="KKG80364.1"/>
    <property type="molecule type" value="Genomic_DNA"/>
</dbReference>
<dbReference type="Proteomes" id="UP000034142">
    <property type="component" value="Unassembled WGS sequence"/>
</dbReference>
<evidence type="ECO:0000313" key="99">
    <source>
        <dbReference type="Proteomes" id="UP000034672"/>
    </source>
</evidence>
<evidence type="ECO:0000313" key="90">
    <source>
        <dbReference type="Proteomes" id="UP000034468"/>
    </source>
</evidence>
<evidence type="ECO:0000313" key="31">
    <source>
        <dbReference type="EMBL" id="KKH19510.1"/>
    </source>
</evidence>
<dbReference type="EMBL" id="JJRA01000106">
    <property type="protein sequence ID" value="KKI02285.1"/>
    <property type="molecule type" value="Genomic_DNA"/>
</dbReference>
<dbReference type="EMBL" id="JJPQ01000035">
    <property type="protein sequence ID" value="KKG84650.1"/>
    <property type="molecule type" value="Genomic_DNA"/>
</dbReference>
<evidence type="ECO:0000313" key="4">
    <source>
        <dbReference type="EMBL" id="KKG08834.1"/>
    </source>
</evidence>
<evidence type="ECO:0000313" key="36">
    <source>
        <dbReference type="EMBL" id="KKH34221.1"/>
    </source>
</evidence>
<evidence type="ECO:0000313" key="106">
    <source>
        <dbReference type="Proteomes" id="UP000034872"/>
    </source>
</evidence>
<dbReference type="AlphaFoldDB" id="A0A0F8Q3J5"/>
<dbReference type="EMBL" id="JJPJ01000022">
    <property type="protein sequence ID" value="KKG65859.1"/>
    <property type="molecule type" value="Genomic_DNA"/>
</dbReference>
<dbReference type="Proteomes" id="UP000300067">
    <property type="component" value="Chromosome"/>
</dbReference>
<dbReference type="Proteomes" id="UP000034733">
    <property type="component" value="Unassembled WGS sequence"/>
</dbReference>
<dbReference type="Proteomes" id="UP000034925">
    <property type="component" value="Unassembled WGS sequence"/>
</dbReference>
<dbReference type="Proteomes" id="UP000034232">
    <property type="component" value="Unassembled WGS sequence"/>
</dbReference>
<dbReference type="Proteomes" id="UP000034944">
    <property type="component" value="Unassembled WGS sequence"/>
</dbReference>
<evidence type="ECO:0000313" key="34">
    <source>
        <dbReference type="EMBL" id="KKH25923.1"/>
    </source>
</evidence>
<dbReference type="EMBL" id="JJQK01000031">
    <property type="protein sequence ID" value="KKH55668.1"/>
    <property type="molecule type" value="Genomic_DNA"/>
</dbReference>
<reference evidence="58 59" key="1">
    <citation type="journal article" date="2015" name="ISME J.">
        <title>Genomic and phenotypic differentiation among Methanosarcina mazei populations from Columbia River sediment.</title>
        <authorList>
            <person name="Youngblut N.D."/>
            <person name="Wirth J.S."/>
            <person name="Henriksen J.R."/>
            <person name="Smith M."/>
            <person name="Simon H."/>
            <person name="Metcalf W.W."/>
            <person name="Whitaker R.J."/>
        </authorList>
    </citation>
    <scope>NUCLEOTIDE SEQUENCE [LARGE SCALE GENOMIC DNA]</scope>
    <source>
        <strain evidence="31 70">1.F.A.1A.3</strain>
        <strain evidence="32 101">1.F.A.1B.3</strain>
        <strain evidence="33 65">1.F.A.1B.4</strain>
        <strain evidence="35 77">1.F.A.2.8</strain>
        <strain evidence="34 107">1.F.M.0.5</strain>
        <strain evidence="36 84">1.H.A.0.1</strain>
        <strain evidence="39 102">1.H.A.1A.1</strain>
        <strain evidence="37 67">1.H.A.1A.3</strain>
        <strain evidence="38 99">1.H.A.1A.4</strain>
        <strain evidence="40 60">1.H.A.1A.6</strain>
        <strain evidence="42 81">1.H.A.2.1</strain>
        <strain evidence="41 78">1.H.A.2.3</strain>
        <strain evidence="43 89">1.H.A.2.6</strain>
        <strain evidence="46 100">1.H.A.2.7</strain>
        <strain evidence="44">1.H.A.2.8</strain>
        <strain evidence="45 64">1.H.M.0.1</strain>
        <strain evidence="48 108">1.H.M.1A.1</strain>
        <strain evidence="47 68">1.H.M.1A.2</strain>
        <strain evidence="50 105">1.H.M.1A.3</strain>
        <strain evidence="49 74">1.H.M.2.1</strain>
        <strain evidence="51 58">1.H.M.2.2</strain>
        <strain evidence="52 109">1.H.M.2.3</strain>
        <strain evidence="53 98">1.H.M.2.4</strain>
        <strain evidence="54 106">1.H.T.2.1</strain>
        <strain evidence="56 62">1.H.T.2.3</strain>
        <strain evidence="55 91">1.H.T.2.5</strain>
        <strain evidence="3 72">2.F.A.2.3</strain>
        <strain evidence="2 94">2.F.A.2.4</strain>
        <strain evidence="1 95">2.F.T.0.2</strain>
        <strain evidence="4 69">2.F.T.2.6</strain>
        <strain evidence="7 86">3.F.A.1A.1</strain>
        <strain evidence="5 61">3.F.A.1A.3</strain>
        <strain evidence="6 83">3.F.A.1B.1</strain>
        <strain evidence="9 93">3.F.A.2.12</strain>
        <strain evidence="10 97">3.F.A.2.3</strain>
        <strain evidence="8 73">3.F.A.2.5</strain>
        <strain evidence="13 76">3.F.A.2.6</strain>
        <strain evidence="11 79">3.F.A.2.7</strain>
        <strain evidence="12 75">3.F.T.1A.1</strain>
        <strain evidence="16 82">3.F.T.1A.2</strain>
        <strain evidence="14 92">3.F.T.1A.4</strain>
        <strain evidence="15 88">3.F.T.2.1</strain>
        <strain evidence="18">3.H.A.1A.1</strain>
        <strain evidence="19 71">3.H.A.1A.2</strain>
        <strain evidence="17 66">3.H.A.2.1</strain>
        <strain evidence="20 103">3.H.A.2.4</strain>
        <strain evidence="21 63">3.H.A.2.5</strain>
        <strain evidence="23 111">3.H.A.2.6</strain>
        <strain evidence="22 87">3.H.A.2.8</strain>
        <strain evidence="25 96">3.H.M.1A.1</strain>
        <strain evidence="24 90">3.H.M.1B.1</strain>
        <strain evidence="27 59">3.H.M.1B.2</strain>
        <strain evidence="26 80">3.H.M.1B.5</strain>
        <strain evidence="30 85">3.H.M.2.7</strain>
        <strain evidence="28 104">3.H.T.1A.1</strain>
        <strain evidence="29 110">3.H.T.1A.2</strain>
    </source>
</reference>
<evidence type="ECO:0000313" key="7">
    <source>
        <dbReference type="EMBL" id="KKG33027.1"/>
    </source>
</evidence>
<reference evidence="57 112" key="2">
    <citation type="submission" date="2018-05" db="EMBL/GenBank/DDBJ databases">
        <title>Methanosarcina gilichinskyana sp. nov., a novel methanogenic archaeon isolated from Holocene permafrost, North East Russia.</title>
        <authorList>
            <person name="Oshurkova V."/>
            <person name="Meer M."/>
            <person name="Bochkareva O."/>
            <person name="Shcherbakova V."/>
        </authorList>
    </citation>
    <scope>NUCLEOTIDE SEQUENCE [LARGE SCALE GENOMIC DNA]</scope>
    <source>
        <strain evidence="57 112">JL01</strain>
    </source>
</reference>
<evidence type="ECO:0000313" key="17">
    <source>
        <dbReference type="EMBL" id="KKG74051.1"/>
    </source>
</evidence>
<evidence type="ECO:0000313" key="21">
    <source>
        <dbReference type="EMBL" id="KKG84650.1"/>
    </source>
</evidence>
<dbReference type="EMBL" id="JJPO01000063">
    <property type="protein sequence ID" value="KKG74051.1"/>
    <property type="molecule type" value="Genomic_DNA"/>
</dbReference>
<evidence type="ECO:0000313" key="35">
    <source>
        <dbReference type="EMBL" id="KKH30027.1"/>
    </source>
</evidence>
<dbReference type="EMBL" id="CP029709">
    <property type="protein sequence ID" value="QCR15936.1"/>
    <property type="molecule type" value="Genomic_DNA"/>
</dbReference>
<dbReference type="EMBL" id="JJPD01000038">
    <property type="protein sequence ID" value="KKG44295.1"/>
    <property type="molecule type" value="Genomic_DNA"/>
</dbReference>
<dbReference type="EMBL" id="JJPN01000007">
    <property type="protein sequence ID" value="KKG75581.1"/>
    <property type="molecule type" value="Genomic_DNA"/>
</dbReference>
<evidence type="ECO:0000313" key="70">
    <source>
        <dbReference type="Proteomes" id="UP000034064"/>
    </source>
</evidence>
<evidence type="ECO:0000313" key="8">
    <source>
        <dbReference type="EMBL" id="KKG39628.1"/>
    </source>
</evidence>
<dbReference type="Proteomes" id="UP000033864">
    <property type="component" value="Unassembled WGS sequence"/>
</dbReference>
<dbReference type="Proteomes" id="UP000034195">
    <property type="component" value="Unassembled WGS sequence"/>
</dbReference>
<dbReference type="EMBL" id="JJPZ01000153">
    <property type="protein sequence ID" value="KKH06770.1"/>
    <property type="molecule type" value="Genomic_DNA"/>
</dbReference>
<dbReference type="Proteomes" id="UP000033885">
    <property type="component" value="Unassembled WGS sequence"/>
</dbReference>
<dbReference type="Proteomes" id="UP000034227">
    <property type="component" value="Unassembled WGS sequence"/>
</dbReference>
<evidence type="ECO:0000313" key="19">
    <source>
        <dbReference type="EMBL" id="KKG75581.1"/>
    </source>
</evidence>
<dbReference type="Proteomes" id="UP000034667">
    <property type="component" value="Unassembled WGS sequence"/>
</dbReference>
<dbReference type="Proteomes" id="UP000034937">
    <property type="component" value="Unassembled WGS sequence"/>
</dbReference>
<dbReference type="Proteomes" id="UP000034424">
    <property type="component" value="Unassembled WGS sequence"/>
</dbReference>
<dbReference type="Proteomes" id="UP000034758">
    <property type="component" value="Unassembled WGS sequence"/>
</dbReference>
<dbReference type="Proteomes" id="UP000033835">
    <property type="component" value="Unassembled WGS sequence"/>
</dbReference>
<dbReference type="EMBL" id="JJQB01000070">
    <property type="protein sequence ID" value="KKH20182.1"/>
    <property type="molecule type" value="Genomic_DNA"/>
</dbReference>
<evidence type="ECO:0000313" key="102">
    <source>
        <dbReference type="Proteomes" id="UP000034758"/>
    </source>
</evidence>
<dbReference type="Proteomes" id="UP000034151">
    <property type="component" value="Unassembled WGS sequence"/>
</dbReference>
<evidence type="ECO:0000313" key="22">
    <source>
        <dbReference type="EMBL" id="KKG87937.1"/>
    </source>
</evidence>
<evidence type="ECO:0000313" key="109">
    <source>
        <dbReference type="Proteomes" id="UP000034937"/>
    </source>
</evidence>
<dbReference type="EMBL" id="JJQA01000027">
    <property type="protein sequence ID" value="KKH19510.1"/>
    <property type="molecule type" value="Genomic_DNA"/>
</dbReference>
<dbReference type="EMBL" id="JJPB01000117">
    <property type="protein sequence ID" value="KKG29403.1"/>
    <property type="molecule type" value="Genomic_DNA"/>
</dbReference>
<dbReference type="Proteomes" id="UP000034399">
    <property type="component" value="Unassembled WGS sequence"/>
</dbReference>
<dbReference type="Proteomes" id="UP000034450">
    <property type="component" value="Unassembled WGS sequence"/>
</dbReference>
<dbReference type="EMBL" id="JJQH01000142">
    <property type="protein sequence ID" value="KKH37176.1"/>
    <property type="molecule type" value="Genomic_DNA"/>
</dbReference>
<evidence type="ECO:0000313" key="9">
    <source>
        <dbReference type="EMBL" id="KKG44295.1"/>
    </source>
</evidence>
<protein>
    <submittedName>
        <fullName evidence="37">Uncharacterized protein</fullName>
    </submittedName>
</protein>
<evidence type="ECO:0000313" key="61">
    <source>
        <dbReference type="Proteomes" id="UP000033878"/>
    </source>
</evidence>
<evidence type="ECO:0000313" key="33">
    <source>
        <dbReference type="EMBL" id="KKH21616.1"/>
    </source>
</evidence>
<evidence type="ECO:0000313" key="55">
    <source>
        <dbReference type="EMBL" id="KKI01699.1"/>
    </source>
</evidence>
<evidence type="ECO:0000313" key="40">
    <source>
        <dbReference type="EMBL" id="KKH49496.1"/>
    </source>
</evidence>
<evidence type="ECO:0000313" key="87">
    <source>
        <dbReference type="Proteomes" id="UP000034409"/>
    </source>
</evidence>
<dbReference type="Proteomes" id="UP000034064">
    <property type="component" value="Unassembled WGS sequence"/>
</dbReference>
<dbReference type="Proteomes" id="UP000034188">
    <property type="component" value="Unassembled WGS sequence"/>
</dbReference>
<dbReference type="EMBL" id="JJOT01000059">
    <property type="protein sequence ID" value="KKG02720.1"/>
    <property type="molecule type" value="Genomic_DNA"/>
</dbReference>
<dbReference type="EMBL" id="JJQW01000066">
    <property type="protein sequence ID" value="KKH88086.1"/>
    <property type="molecule type" value="Genomic_DNA"/>
</dbReference>
<evidence type="ECO:0000313" key="13">
    <source>
        <dbReference type="EMBL" id="KKG56293.1"/>
    </source>
</evidence>
<evidence type="ECO:0000313" key="25">
    <source>
        <dbReference type="EMBL" id="KKG93676.1"/>
    </source>
</evidence>
<dbReference type="EMBL" id="JJPE01000001">
    <property type="protein sequence ID" value="KKG48847.1"/>
    <property type="molecule type" value="Genomic_DNA"/>
</dbReference>
<dbReference type="Proteomes" id="UP000034387">
    <property type="component" value="Unassembled WGS sequence"/>
</dbReference>
<dbReference type="Proteomes" id="UP000034597">
    <property type="component" value="Unassembled WGS sequence"/>
</dbReference>
<dbReference type="EMBL" id="JJPW01000060">
    <property type="protein sequence ID" value="KKH00267.1"/>
    <property type="molecule type" value="Genomic_DNA"/>
</dbReference>
<dbReference type="EMBL" id="JJQJ01000098">
    <property type="protein sequence ID" value="KKH49496.1"/>
    <property type="molecule type" value="Genomic_DNA"/>
</dbReference>
<evidence type="ECO:0000313" key="74">
    <source>
        <dbReference type="Proteomes" id="UP000034152"/>
    </source>
</evidence>
<evidence type="ECO:0000313" key="69">
    <source>
        <dbReference type="Proteomes" id="UP000034047"/>
    </source>
</evidence>
<dbReference type="EMBL" id="JJQT01000095">
    <property type="protein sequence ID" value="KKH79524.1"/>
    <property type="molecule type" value="Genomic_DNA"/>
</dbReference>
<evidence type="ECO:0000313" key="107">
    <source>
        <dbReference type="Proteomes" id="UP000034921"/>
    </source>
</evidence>
<accession>A0A0F8Q3J5</accession>
<dbReference type="Proteomes" id="UP000034547">
    <property type="component" value="Unassembled WGS sequence"/>
</dbReference>
<dbReference type="EMBL" id="JJQC01000077">
    <property type="protein sequence ID" value="KKH21616.1"/>
    <property type="molecule type" value="Genomic_DNA"/>
</dbReference>
<dbReference type="EMBL" id="JJQR01000019">
    <property type="protein sequence ID" value="KKH78452.1"/>
    <property type="molecule type" value="Genomic_DNA"/>
</dbReference>
<dbReference type="Proteomes" id="UP000033987">
    <property type="component" value="Unassembled WGS sequence"/>
</dbReference>
<dbReference type="Proteomes" id="UP000034298">
    <property type="component" value="Unassembled WGS sequence"/>
</dbReference>
<evidence type="ECO:0000313" key="97">
    <source>
        <dbReference type="Proteomes" id="UP000034667"/>
    </source>
</evidence>
<dbReference type="Proteomes" id="UP000034950">
    <property type="component" value="Unassembled WGS sequence"/>
</dbReference>
<evidence type="ECO:0000313" key="10">
    <source>
        <dbReference type="EMBL" id="KKG48847.1"/>
    </source>
</evidence>
<evidence type="ECO:0000313" key="101">
    <source>
        <dbReference type="Proteomes" id="UP000034733"/>
    </source>
</evidence>
<dbReference type="EMBL" id="JJPV01000005">
    <property type="protein sequence ID" value="KKH03932.1"/>
    <property type="molecule type" value="Genomic_DNA"/>
</dbReference>
<evidence type="ECO:0000313" key="6">
    <source>
        <dbReference type="EMBL" id="KKG31206.1"/>
    </source>
</evidence>
<dbReference type="Proteomes" id="UP000034692">
    <property type="component" value="Unassembled WGS sequence"/>
</dbReference>
<organism evidence="37 67">
    <name type="scientific">Methanosarcina mazei</name>
    <name type="common">Methanosarcina frisia</name>
    <dbReference type="NCBI Taxonomy" id="2209"/>
    <lineage>
        <taxon>Archaea</taxon>
        <taxon>Methanobacteriati</taxon>
        <taxon>Methanobacteriota</taxon>
        <taxon>Stenosarchaea group</taxon>
        <taxon>Methanomicrobia</taxon>
        <taxon>Methanosarcinales</taxon>
        <taxon>Methanosarcinaceae</taxon>
        <taxon>Methanosarcina</taxon>
    </lineage>
</organism>
<dbReference type="Proteomes" id="UP000034817">
    <property type="component" value="Unassembled WGS sequence"/>
</dbReference>
<dbReference type="EMBL" id="JJQS01000127">
    <property type="protein sequence ID" value="KKH71980.1"/>
    <property type="molecule type" value="Genomic_DNA"/>
</dbReference>
<gene>
    <name evidence="57" type="ORF">DKM28_07670</name>
    <name evidence="6" type="ORF">DU30_12180</name>
    <name evidence="3" type="ORF">DU31_09340</name>
    <name evidence="12" type="ORF">DU33_02050</name>
    <name evidence="4" type="ORF">DU34_09400</name>
    <name evidence="9" type="ORF">DU35_07720</name>
    <name evidence="11" type="ORF">DU36_03270</name>
    <name evidence="36" type="ORF">DU37_17020</name>
    <name evidence="13" type="ORF">DU38_12760</name>
    <name evidence="8" type="ORF">DU39_11805</name>
    <name evidence="1" type="ORF">DU40_02240</name>
    <name evidence="10" type="ORF">DU41_04985</name>
    <name evidence="30" type="ORF">DU42_01600</name>
    <name evidence="18" type="ORF">DU43_01445</name>
    <name evidence="31" type="ORF">DU44_01890</name>
    <name evidence="14" type="ORF">DU45_09915</name>
    <name evidence="19" type="ORF">DU46_03285</name>
    <name evidence="2" type="ORF">DU47_15980</name>
    <name evidence="32" type="ORF">DU48_08405</name>
    <name evidence="5" type="ORF">DU49_00675</name>
    <name evidence="37" type="ORF">DU50_10120</name>
    <name evidence="28" type="ORF">DU51_12920</name>
    <name evidence="7" type="ORF">DU52_08930</name>
    <name evidence="39" type="ORF">DU54_09310</name>
    <name evidence="20" type="ORF">DU55_14885</name>
    <name evidence="26" type="ORF">DU56_18195</name>
    <name evidence="23" type="ORF">DU57_03080</name>
    <name evidence="35" type="ORF">DU58_00730</name>
    <name evidence="22" type="ORF">DU59_01400</name>
    <name evidence="34" type="ORF">DU60_02495</name>
    <name evidence="21" type="ORF">DU61_20180</name>
    <name evidence="29" type="ORF">DU62_02200</name>
    <name evidence="17" type="ORF">DU63_10115</name>
    <name evidence="16" type="ORF">DU64_09700</name>
    <name evidence="33" type="ORF">DU65_12420</name>
    <name evidence="24" type="ORF">DU66_13225</name>
    <name evidence="15" type="ORF">DU67_10180</name>
    <name evidence="27" type="ORF">DU68_03750</name>
    <name evidence="25" type="ORF">DU69_06065</name>
    <name evidence="38" type="ORF">DU71_07775</name>
    <name evidence="42" type="ORF">DU72_17835</name>
    <name evidence="44" type="ORF">DU73_18035</name>
    <name evidence="43" type="ORF">DU74_03040</name>
    <name evidence="46" type="ORF">DU75_10070</name>
    <name evidence="41" type="ORF">DU76_09305</name>
    <name evidence="47" type="ORF">DU77_11825</name>
    <name evidence="50" type="ORF">DU78_10620</name>
    <name evidence="53" type="ORF">DU79_02330</name>
    <name evidence="49" type="ORF">DU80_08645</name>
    <name evidence="56" type="ORF">DU81_11855</name>
    <name evidence="51" type="ORF">DU82_10175</name>
    <name evidence="55" type="ORF">DU83_12015</name>
    <name evidence="54" type="ORF">DU84_11830</name>
    <name evidence="40" type="ORF">DU85_09715</name>
    <name evidence="48" type="ORF">DU86_10550</name>
    <name evidence="45" type="ORF">DU87_03215</name>
    <name evidence="52" type="ORF">DU88_09665</name>
</gene>
<evidence type="ECO:0000313" key="78">
    <source>
        <dbReference type="Proteomes" id="UP000034232"/>
    </source>
</evidence>
<evidence type="ECO:0000313" key="91">
    <source>
        <dbReference type="Proteomes" id="UP000034547"/>
    </source>
</evidence>
<evidence type="ECO:0000313" key="44">
    <source>
        <dbReference type="EMBL" id="KKH60695.1"/>
    </source>
</evidence>
<dbReference type="EMBL" id="JJPC01000144">
    <property type="protein sequence ID" value="KKG31206.1"/>
    <property type="molecule type" value="Genomic_DNA"/>
</dbReference>
<dbReference type="Proteomes" id="UP000034409">
    <property type="component" value="Unassembled WGS sequence"/>
</dbReference>
<evidence type="ECO:0000313" key="58">
    <source>
        <dbReference type="Proteomes" id="UP000033814"/>
    </source>
</evidence>
<dbReference type="EMBL" id="JJQN01000126">
    <property type="protein sequence ID" value="KKH57875.1"/>
    <property type="molecule type" value="Genomic_DNA"/>
</dbReference>
<evidence type="ECO:0000313" key="29">
    <source>
        <dbReference type="EMBL" id="KKH06770.1"/>
    </source>
</evidence>
<evidence type="ECO:0000313" key="112">
    <source>
        <dbReference type="Proteomes" id="UP000300067"/>
    </source>
</evidence>
<evidence type="ECO:0000313" key="24">
    <source>
        <dbReference type="EMBL" id="KKG93013.1"/>
    </source>
</evidence>
<evidence type="ECO:0000313" key="50">
    <source>
        <dbReference type="EMBL" id="KKH79524.1"/>
    </source>
</evidence>